<evidence type="ECO:0000256" key="3">
    <source>
        <dbReference type="ARBA" id="ARBA00022630"/>
    </source>
</evidence>
<evidence type="ECO:0000256" key="4">
    <source>
        <dbReference type="ARBA" id="ARBA00022827"/>
    </source>
</evidence>
<keyword evidence="6" id="KW-0503">Monooxygenase</keyword>
<keyword evidence="3" id="KW-0285">Flavoprotein</keyword>
<reference evidence="9 10" key="1">
    <citation type="journal article" date="2020" name="Phytopathology">
        <title>Genome Sequence Resources of Colletotrichum truncatum, C. plurivorum, C. musicola, and C. sojae: Four Species Pathogenic to Soybean (Glycine max).</title>
        <authorList>
            <person name="Rogerio F."/>
            <person name="Boufleur T.R."/>
            <person name="Ciampi-Guillardi M."/>
            <person name="Sukno S.A."/>
            <person name="Thon M.R."/>
            <person name="Massola Junior N.S."/>
            <person name="Baroncelli R."/>
        </authorList>
    </citation>
    <scope>NUCLEOTIDE SEQUENCE [LARGE SCALE GENOMIC DNA]</scope>
    <source>
        <strain evidence="9 10">LFN0009</strain>
    </source>
</reference>
<sequence>MSTEPRKSTVIIAGSGLTGLAYALMMQRLGVDYILLEAYGSCTPNIGASIALQPQGLRVLHQLGLWDDIQDAWQPLTETALVDHETGKMHLTDTVDLLKQRHGYGVGFFNRHDLVSILHKHVREKERLLVNQKVVRIDGLEDKVVVRTAAGDVFEAQMIVGADGVHSAVRREMWRNAQTAGPGAIPEEDRKPITCDWATCFGVSSHTDNIPPGFVGSLTGDGRNAGWMGGKGGRTFTFWTFRLPEEMRKCTHDTIPRFTAEDHHEAIETAKKWAAETTKSQGLDVDFDELYDQRDPVHSGITALPHFVLRKWHFGRIVVIGDAAHKFNPLPGQGGMNCIVSAATLVNCLQEALGDGLKSGTWNMAALDRAFTNLASIRVPVVLDAVERSEEAIRFCAWSTPANRLWFKTLMPILPNSYHADGASHVVKTGRALKGLALPDVAHTIPYDDEIEKLQKGGKVAAPSISSVLIATAVAVLGGVFAVRTLREHPGLAGQALEAWKTLMPVN</sequence>
<keyword evidence="4" id="KW-0274">FAD</keyword>
<evidence type="ECO:0000256" key="6">
    <source>
        <dbReference type="ARBA" id="ARBA00023033"/>
    </source>
</evidence>
<dbReference type="PANTHER" id="PTHR47356">
    <property type="entry name" value="FAD-DEPENDENT MONOOXYGENASE ASQG-RELATED"/>
    <property type="match status" value="1"/>
</dbReference>
<protein>
    <submittedName>
        <fullName evidence="9">FAD binding domain protein</fullName>
    </submittedName>
</protein>
<dbReference type="InterPro" id="IPR036188">
    <property type="entry name" value="FAD/NAD-bd_sf"/>
</dbReference>
<comment type="caution">
    <text evidence="9">The sequence shown here is derived from an EMBL/GenBank/DDBJ whole genome shotgun (WGS) entry which is preliminary data.</text>
</comment>
<dbReference type="AlphaFoldDB" id="A0A8H6MJX5"/>
<dbReference type="InterPro" id="IPR050562">
    <property type="entry name" value="FAD_mOase_fung"/>
</dbReference>
<feature type="domain" description="FAD-binding" evidence="8">
    <location>
        <begin position="304"/>
        <end position="353"/>
    </location>
</feature>
<evidence type="ECO:0000256" key="7">
    <source>
        <dbReference type="SAM" id="Phobius"/>
    </source>
</evidence>
<dbReference type="PANTHER" id="PTHR47356:SF2">
    <property type="entry name" value="FAD-BINDING DOMAIN-CONTAINING PROTEIN-RELATED"/>
    <property type="match status" value="1"/>
</dbReference>
<evidence type="ECO:0000259" key="8">
    <source>
        <dbReference type="Pfam" id="PF01494"/>
    </source>
</evidence>
<evidence type="ECO:0000256" key="2">
    <source>
        <dbReference type="ARBA" id="ARBA00007992"/>
    </source>
</evidence>
<keyword evidence="7" id="KW-0472">Membrane</keyword>
<dbReference type="SUPFAM" id="SSF51905">
    <property type="entry name" value="FAD/NAD(P)-binding domain"/>
    <property type="match status" value="1"/>
</dbReference>
<feature type="domain" description="FAD-binding" evidence="8">
    <location>
        <begin position="8"/>
        <end position="173"/>
    </location>
</feature>
<accession>A0A8H6MJX5</accession>
<dbReference type="Gene3D" id="3.50.50.60">
    <property type="entry name" value="FAD/NAD(P)-binding domain"/>
    <property type="match status" value="1"/>
</dbReference>
<proteinExistence type="inferred from homology"/>
<dbReference type="Pfam" id="PF01494">
    <property type="entry name" value="FAD_binding_3"/>
    <property type="match status" value="2"/>
</dbReference>
<dbReference type="PRINTS" id="PR00420">
    <property type="entry name" value="RNGMNOXGNASE"/>
</dbReference>
<evidence type="ECO:0000313" key="9">
    <source>
        <dbReference type="EMBL" id="KAF6794221.1"/>
    </source>
</evidence>
<gene>
    <name evidence="9" type="ORF">CSOJ01_13750</name>
</gene>
<evidence type="ECO:0000256" key="1">
    <source>
        <dbReference type="ARBA" id="ARBA00001974"/>
    </source>
</evidence>
<organism evidence="9 10">
    <name type="scientific">Colletotrichum sojae</name>
    <dbReference type="NCBI Taxonomy" id="2175907"/>
    <lineage>
        <taxon>Eukaryota</taxon>
        <taxon>Fungi</taxon>
        <taxon>Dikarya</taxon>
        <taxon>Ascomycota</taxon>
        <taxon>Pezizomycotina</taxon>
        <taxon>Sordariomycetes</taxon>
        <taxon>Hypocreomycetidae</taxon>
        <taxon>Glomerellales</taxon>
        <taxon>Glomerellaceae</taxon>
        <taxon>Colletotrichum</taxon>
        <taxon>Colletotrichum orchidearum species complex</taxon>
    </lineage>
</organism>
<evidence type="ECO:0000256" key="5">
    <source>
        <dbReference type="ARBA" id="ARBA00023002"/>
    </source>
</evidence>
<keyword evidence="7" id="KW-1133">Transmembrane helix</keyword>
<dbReference type="GO" id="GO:0071949">
    <property type="term" value="F:FAD binding"/>
    <property type="evidence" value="ECO:0007669"/>
    <property type="project" value="InterPro"/>
</dbReference>
<dbReference type="Proteomes" id="UP000652219">
    <property type="component" value="Unassembled WGS sequence"/>
</dbReference>
<feature type="transmembrane region" description="Helical" evidence="7">
    <location>
        <begin position="460"/>
        <end position="483"/>
    </location>
</feature>
<keyword evidence="7" id="KW-0812">Transmembrane</keyword>
<comment type="cofactor">
    <cofactor evidence="1">
        <name>FAD</name>
        <dbReference type="ChEBI" id="CHEBI:57692"/>
    </cofactor>
</comment>
<dbReference type="GO" id="GO:0004497">
    <property type="term" value="F:monooxygenase activity"/>
    <property type="evidence" value="ECO:0007669"/>
    <property type="project" value="UniProtKB-KW"/>
</dbReference>
<comment type="similarity">
    <text evidence="2">Belongs to the paxM FAD-dependent monooxygenase family.</text>
</comment>
<evidence type="ECO:0000313" key="10">
    <source>
        <dbReference type="Proteomes" id="UP000652219"/>
    </source>
</evidence>
<keyword evidence="5" id="KW-0560">Oxidoreductase</keyword>
<keyword evidence="10" id="KW-1185">Reference proteome</keyword>
<dbReference type="InterPro" id="IPR002938">
    <property type="entry name" value="FAD-bd"/>
</dbReference>
<name>A0A8H6MJX5_9PEZI</name>
<dbReference type="EMBL" id="WIGN01000416">
    <property type="protein sequence ID" value="KAF6794221.1"/>
    <property type="molecule type" value="Genomic_DNA"/>
</dbReference>